<dbReference type="InterPro" id="IPR010432">
    <property type="entry name" value="RDD"/>
</dbReference>
<feature type="transmembrane region" description="Helical" evidence="6">
    <location>
        <begin position="113"/>
        <end position="137"/>
    </location>
</feature>
<comment type="subcellular location">
    <subcellularLocation>
        <location evidence="1">Cell membrane</location>
        <topology evidence="1">Multi-pass membrane protein</topology>
    </subcellularLocation>
</comment>
<organism evidence="9 10">
    <name type="scientific">Tichowtungia aerotolerans</name>
    <dbReference type="NCBI Taxonomy" id="2697043"/>
    <lineage>
        <taxon>Bacteria</taxon>
        <taxon>Pseudomonadati</taxon>
        <taxon>Kiritimatiellota</taxon>
        <taxon>Tichowtungiia</taxon>
        <taxon>Tichowtungiales</taxon>
        <taxon>Tichowtungiaceae</taxon>
        <taxon>Tichowtungia</taxon>
    </lineage>
</organism>
<dbReference type="Pfam" id="PF06271">
    <property type="entry name" value="RDD"/>
    <property type="match status" value="1"/>
</dbReference>
<evidence type="ECO:0000256" key="6">
    <source>
        <dbReference type="SAM" id="Phobius"/>
    </source>
</evidence>
<feature type="domain" description="GYF" evidence="8">
    <location>
        <begin position="3"/>
        <end position="51"/>
    </location>
</feature>
<gene>
    <name evidence="9" type="ORF">GT409_02645</name>
</gene>
<keyword evidence="4 6" id="KW-1133">Transmembrane helix</keyword>
<keyword evidence="5 6" id="KW-0472">Membrane</keyword>
<dbReference type="InterPro" id="IPR051791">
    <property type="entry name" value="Pra-immunoreactive"/>
</dbReference>
<evidence type="ECO:0000259" key="8">
    <source>
        <dbReference type="Pfam" id="PF14237"/>
    </source>
</evidence>
<dbReference type="KEGG" id="taer:GT409_02645"/>
<keyword evidence="2" id="KW-1003">Cell membrane</keyword>
<evidence type="ECO:0000256" key="2">
    <source>
        <dbReference type="ARBA" id="ARBA00022475"/>
    </source>
</evidence>
<dbReference type="EMBL" id="CP047593">
    <property type="protein sequence ID" value="QHI68399.1"/>
    <property type="molecule type" value="Genomic_DNA"/>
</dbReference>
<evidence type="ECO:0000256" key="4">
    <source>
        <dbReference type="ARBA" id="ARBA00022989"/>
    </source>
</evidence>
<dbReference type="PANTHER" id="PTHR36115:SF9">
    <property type="entry name" value="LMO1584 PROTEIN"/>
    <property type="match status" value="1"/>
</dbReference>
<name>A0A6P1M0T1_9BACT</name>
<evidence type="ECO:0000313" key="10">
    <source>
        <dbReference type="Proteomes" id="UP000464954"/>
    </source>
</evidence>
<evidence type="ECO:0000256" key="1">
    <source>
        <dbReference type="ARBA" id="ARBA00004651"/>
    </source>
</evidence>
<keyword evidence="3 6" id="KW-0812">Transmembrane</keyword>
<evidence type="ECO:0000256" key="3">
    <source>
        <dbReference type="ARBA" id="ARBA00022692"/>
    </source>
</evidence>
<feature type="domain" description="RDD" evidence="7">
    <location>
        <begin position="106"/>
        <end position="237"/>
    </location>
</feature>
<evidence type="ECO:0000313" key="9">
    <source>
        <dbReference type="EMBL" id="QHI68399.1"/>
    </source>
</evidence>
<dbReference type="Proteomes" id="UP000464954">
    <property type="component" value="Chromosome"/>
</dbReference>
<accession>A0A6P1M0T1</accession>
<dbReference type="GO" id="GO:0005886">
    <property type="term" value="C:plasma membrane"/>
    <property type="evidence" value="ECO:0007669"/>
    <property type="project" value="UniProtKB-SubCell"/>
</dbReference>
<dbReference type="RefSeq" id="WP_160626683.1">
    <property type="nucleotide sequence ID" value="NZ_CP047593.1"/>
</dbReference>
<evidence type="ECO:0000259" key="7">
    <source>
        <dbReference type="Pfam" id="PF06271"/>
    </source>
</evidence>
<feature type="transmembrane region" description="Helical" evidence="6">
    <location>
        <begin position="205"/>
        <end position="224"/>
    </location>
</feature>
<protein>
    <submittedName>
        <fullName evidence="9">DUF4339 domain-containing protein</fullName>
    </submittedName>
</protein>
<feature type="transmembrane region" description="Helical" evidence="6">
    <location>
        <begin position="149"/>
        <end position="170"/>
    </location>
</feature>
<dbReference type="Pfam" id="PF14237">
    <property type="entry name" value="GYF_2"/>
    <property type="match status" value="1"/>
</dbReference>
<evidence type="ECO:0000256" key="5">
    <source>
        <dbReference type="ARBA" id="ARBA00023136"/>
    </source>
</evidence>
<dbReference type="AlphaFoldDB" id="A0A6P1M0T1"/>
<dbReference type="InterPro" id="IPR025640">
    <property type="entry name" value="GYF_2"/>
</dbReference>
<proteinExistence type="predicted"/>
<sequence length="243" mass="27414">MPWYYMEDDQQIGPISDQELQQRIESGVIGPTTQVKNETMEDWIKANQLPDEETSSLTTCSMCGNKFTDDELIQFEGASVCASCKPQFLQQMKENAEISGEHIFHYAGFWRRFGAVFIDGLVMSIFSIPANIFFQYSMRRIAEGNKSPFIALAVIAYSSMLIIPAIYMIWLNGKYGATLGKKALGIKIIMSDGKPISYGRAIGRYFSYMLSGLILNIGYLMAAFDGEKRALHDHICNTRVVYK</sequence>
<dbReference type="PANTHER" id="PTHR36115">
    <property type="entry name" value="PROLINE-RICH ANTIGEN HOMOLOG-RELATED"/>
    <property type="match status" value="1"/>
</dbReference>
<keyword evidence="10" id="KW-1185">Reference proteome</keyword>
<reference evidence="9 10" key="1">
    <citation type="submission" date="2020-01" db="EMBL/GenBank/DDBJ databases">
        <title>Ponticoccus aerotolerans gen. nov., sp. nov., an anaerobic bacterium and proposal of Ponticoccusceae fam. nov., Ponticoccusles ord. nov. and Ponticoccuse classis nov. in the phylum Kiritimatiellaeota.</title>
        <authorList>
            <person name="Zhou L.Y."/>
            <person name="Du Z.J."/>
        </authorList>
    </citation>
    <scope>NUCLEOTIDE SEQUENCE [LARGE SCALE GENOMIC DNA]</scope>
    <source>
        <strain evidence="9 10">S-5007</strain>
    </source>
</reference>